<protein>
    <submittedName>
        <fullName evidence="1">Uncharacterized protein</fullName>
    </submittedName>
</protein>
<evidence type="ECO:0000313" key="2">
    <source>
        <dbReference type="Proteomes" id="UP000008142"/>
    </source>
</evidence>
<dbReference type="Proteomes" id="UP000008142">
    <property type="component" value="Unassembled WGS sequence"/>
</dbReference>
<evidence type="ECO:0000313" key="1">
    <source>
        <dbReference type="EMBL" id="EGC48645.1"/>
    </source>
</evidence>
<dbReference type="EMBL" id="DS990641">
    <property type="protein sequence ID" value="EGC48645.1"/>
    <property type="molecule type" value="Genomic_DNA"/>
</dbReference>
<accession>F0URW8</accession>
<organism evidence="2">
    <name type="scientific">Ajellomyces capsulatus (strain H88)</name>
    <name type="common">Darling's disease fungus</name>
    <name type="synonym">Histoplasma capsulatum</name>
    <dbReference type="NCBI Taxonomy" id="544711"/>
    <lineage>
        <taxon>Eukaryota</taxon>
        <taxon>Fungi</taxon>
        <taxon>Dikarya</taxon>
        <taxon>Ascomycota</taxon>
        <taxon>Pezizomycotina</taxon>
        <taxon>Eurotiomycetes</taxon>
        <taxon>Eurotiomycetidae</taxon>
        <taxon>Onygenales</taxon>
        <taxon>Ajellomycetaceae</taxon>
        <taxon>Histoplasma</taxon>
    </lineage>
</organism>
<reference evidence="2" key="1">
    <citation type="submission" date="2008-07" db="EMBL/GenBank/DDBJ databases">
        <title>Annotation of Ajellomyces capsulatus strain H88.</title>
        <authorList>
            <person name="Champion M."/>
            <person name="Cuomo C."/>
            <person name="Ma L.-J."/>
            <person name="Henn M.R."/>
            <person name="Sil A."/>
            <person name="Goldman B."/>
            <person name="Young S.K."/>
            <person name="Kodira C.D."/>
            <person name="Zeng Q."/>
            <person name="Koehrsen M."/>
            <person name="Alvarado L."/>
            <person name="Berlin A."/>
            <person name="Borenstein D."/>
            <person name="Chen Z."/>
            <person name="Engels R."/>
            <person name="Freedman E."/>
            <person name="Gellesch M."/>
            <person name="Goldberg J."/>
            <person name="Griggs A."/>
            <person name="Gujja S."/>
            <person name="Heiman D."/>
            <person name="Hepburn T."/>
            <person name="Howarth C."/>
            <person name="Jen D."/>
            <person name="Larson L."/>
            <person name="Lewis B."/>
            <person name="Mehta T."/>
            <person name="Park D."/>
            <person name="Pearson M."/>
            <person name="Roberts A."/>
            <person name="Saif S."/>
            <person name="Shea T."/>
            <person name="Shenoy N."/>
            <person name="Sisk P."/>
            <person name="Stolte C."/>
            <person name="Sykes S."/>
            <person name="Walk T."/>
            <person name="White J."/>
            <person name="Yandava C."/>
            <person name="Klein B."/>
            <person name="McEwen J.G."/>
            <person name="Puccia R."/>
            <person name="Goldman G.H."/>
            <person name="Felipe M.S."/>
            <person name="Nino-Vega G."/>
            <person name="San-Blas G."/>
            <person name="Taylor J."/>
            <person name="Mendoza L."/>
            <person name="Galagan J."/>
            <person name="Nusbaum C."/>
            <person name="Birren B."/>
        </authorList>
    </citation>
    <scope>NUCLEOTIDE SEQUENCE [LARGE SCALE GENOMIC DNA]</scope>
    <source>
        <strain evidence="2">H88</strain>
    </source>
</reference>
<proteinExistence type="predicted"/>
<dbReference type="OrthoDB" id="4187513at2759"/>
<name>F0URW8_AJEC8</name>
<dbReference type="HOGENOM" id="CLU_033666_7_3_1"/>
<dbReference type="STRING" id="544711.F0URW8"/>
<dbReference type="AlphaFoldDB" id="F0URW8"/>
<dbReference type="OMA" id="QAHEANK"/>
<sequence>MASNTDITTRALVVALKSLYIAKTTAKIMTITNLSACKINCIYARALECSFNPDLPYLTICNEFLKDIPCSGRPTKQTSPIQKQVLVKVH</sequence>
<gene>
    <name evidence="1" type="ORF">HCEG_07860</name>
</gene>